<evidence type="ECO:0000256" key="12">
    <source>
        <dbReference type="ARBA" id="ARBA00039108"/>
    </source>
</evidence>
<keyword evidence="3" id="KW-0963">Cytoplasm</keyword>
<evidence type="ECO:0000256" key="11">
    <source>
        <dbReference type="ARBA" id="ARBA00038367"/>
    </source>
</evidence>
<evidence type="ECO:0000256" key="2">
    <source>
        <dbReference type="ARBA" id="ARBA00004752"/>
    </source>
</evidence>
<accession>E7C6N5</accession>
<evidence type="ECO:0000256" key="13">
    <source>
        <dbReference type="ARBA" id="ARBA00039754"/>
    </source>
</evidence>
<dbReference type="GO" id="GO:0051301">
    <property type="term" value="P:cell division"/>
    <property type="evidence" value="ECO:0007669"/>
    <property type="project" value="UniProtKB-KW"/>
</dbReference>
<organism evidence="17">
    <name type="scientific">uncultured gamma proteobacterium HF0770_09E07</name>
    <dbReference type="NCBI Taxonomy" id="723576"/>
    <lineage>
        <taxon>Bacteria</taxon>
        <taxon>Pseudomonadati</taxon>
        <taxon>Pseudomonadota</taxon>
        <taxon>Gammaproteobacteria</taxon>
        <taxon>environmental samples</taxon>
    </lineage>
</organism>
<evidence type="ECO:0000313" key="17">
    <source>
        <dbReference type="EMBL" id="ADI23109.1"/>
    </source>
</evidence>
<comment type="pathway">
    <text evidence="2">Cell wall biogenesis; peptidoglycan biosynthesis.</text>
</comment>
<reference evidence="17" key="1">
    <citation type="submission" date="2010-01" db="EMBL/GenBank/DDBJ databases">
        <title>Genome fragments of uncultured bacteria from the North Pacific subtropical Gyre.</title>
        <authorList>
            <person name="Pham V.D."/>
            <person name="Delong E.F."/>
        </authorList>
    </citation>
    <scope>NUCLEOTIDE SEQUENCE</scope>
</reference>
<comment type="similarity">
    <text evidence="11">Belongs to the EPSP synthase family. MurA subfamily.</text>
</comment>
<evidence type="ECO:0000256" key="3">
    <source>
        <dbReference type="ARBA" id="ARBA00022490"/>
    </source>
</evidence>
<dbReference type="Gene3D" id="3.65.10.10">
    <property type="entry name" value="Enolpyruvate transferase domain"/>
    <property type="match status" value="2"/>
</dbReference>
<sequence length="369" mass="40091">MLELLNSMGALINFDENGYIEIDSSNISVPEARYELVKTMRASILVMGPLVAKYGRAKISQPGGCNIGTRPIDFHLSGLEKMGAKIKSDAKYIYLEADRLNPIDFSFPKISVTGTENLMMAAAIIEGKTVLKNCAKEPEVVELANFLNDCGANIVGAGESSIEINGAKSLKSDKWDVLFDRIEAGTYMVAGAITNGHVRINKIKPETIKIISSKLIEMGAIVNSGNDWVEVDATKSELISKDISTKPFPGFPTDMQAQFMALNSISNGSSIIEETVFENRFQHVGELKKMGADISLDKNKASVKGVSNLVGAIVSASDLRASASLVLAGLVGKNRTQIEDIYHIDRGYECIEEKLTKLGAEIFREPAEY</sequence>
<keyword evidence="5 17" id="KW-0808">Transferase</keyword>
<evidence type="ECO:0000259" key="16">
    <source>
        <dbReference type="Pfam" id="PF00275"/>
    </source>
</evidence>
<keyword evidence="9" id="KW-0961">Cell wall biogenesis/degradation</keyword>
<keyword evidence="4" id="KW-0132">Cell division</keyword>
<evidence type="ECO:0000256" key="4">
    <source>
        <dbReference type="ARBA" id="ARBA00022618"/>
    </source>
</evidence>
<dbReference type="PANTHER" id="PTHR43783:SF1">
    <property type="entry name" value="UDP-N-ACETYLGLUCOSAMINE 1-CARBOXYVINYLTRANSFERASE"/>
    <property type="match status" value="1"/>
</dbReference>
<dbReference type="GO" id="GO:0071555">
    <property type="term" value="P:cell wall organization"/>
    <property type="evidence" value="ECO:0007669"/>
    <property type="project" value="UniProtKB-KW"/>
</dbReference>
<keyword evidence="7" id="KW-0573">Peptidoglycan synthesis</keyword>
<dbReference type="GO" id="GO:0005737">
    <property type="term" value="C:cytoplasm"/>
    <property type="evidence" value="ECO:0007669"/>
    <property type="project" value="UniProtKB-SubCell"/>
</dbReference>
<dbReference type="InterPro" id="IPR001986">
    <property type="entry name" value="Enolpyruvate_Tfrase_dom"/>
</dbReference>
<dbReference type="Pfam" id="PF00275">
    <property type="entry name" value="EPSP_synthase"/>
    <property type="match status" value="1"/>
</dbReference>
<evidence type="ECO:0000256" key="8">
    <source>
        <dbReference type="ARBA" id="ARBA00023306"/>
    </source>
</evidence>
<proteinExistence type="inferred from homology"/>
<name>E7C6N5_9GAMM</name>
<dbReference type="InterPro" id="IPR036968">
    <property type="entry name" value="Enolpyruvate_Tfrase_sf"/>
</dbReference>
<evidence type="ECO:0000256" key="7">
    <source>
        <dbReference type="ARBA" id="ARBA00022984"/>
    </source>
</evidence>
<feature type="domain" description="Enolpyruvate transferase" evidence="16">
    <location>
        <begin position="1"/>
        <end position="355"/>
    </location>
</feature>
<dbReference type="GO" id="GO:0019277">
    <property type="term" value="P:UDP-N-acetylgalactosamine biosynthetic process"/>
    <property type="evidence" value="ECO:0007669"/>
    <property type="project" value="InterPro"/>
</dbReference>
<evidence type="ECO:0000256" key="9">
    <source>
        <dbReference type="ARBA" id="ARBA00023316"/>
    </source>
</evidence>
<dbReference type="NCBIfam" id="TIGR01072">
    <property type="entry name" value="murA"/>
    <property type="match status" value="1"/>
</dbReference>
<evidence type="ECO:0000256" key="15">
    <source>
        <dbReference type="NCBIfam" id="TIGR01072"/>
    </source>
</evidence>
<dbReference type="GO" id="GO:0008360">
    <property type="term" value="P:regulation of cell shape"/>
    <property type="evidence" value="ECO:0007669"/>
    <property type="project" value="UniProtKB-KW"/>
</dbReference>
<keyword evidence="10" id="KW-0670">Pyruvate</keyword>
<dbReference type="EC" id="2.5.1.7" evidence="12 15"/>
<keyword evidence="8" id="KW-0131">Cell cycle</keyword>
<keyword evidence="6" id="KW-0133">Cell shape</keyword>
<dbReference type="CDD" id="cd01555">
    <property type="entry name" value="UdpNAET"/>
    <property type="match status" value="1"/>
</dbReference>
<dbReference type="InterPro" id="IPR013792">
    <property type="entry name" value="RNA3'P_cycl/enolpyr_Trfase_a/b"/>
</dbReference>
<dbReference type="NCBIfam" id="NF006873">
    <property type="entry name" value="PRK09369.1"/>
    <property type="match status" value="1"/>
</dbReference>
<evidence type="ECO:0000256" key="5">
    <source>
        <dbReference type="ARBA" id="ARBA00022679"/>
    </source>
</evidence>
<dbReference type="GO" id="GO:0008760">
    <property type="term" value="F:UDP-N-acetylglucosamine 1-carboxyvinyltransferase activity"/>
    <property type="evidence" value="ECO:0007669"/>
    <property type="project" value="UniProtKB-UniRule"/>
</dbReference>
<evidence type="ECO:0000256" key="14">
    <source>
        <dbReference type="ARBA" id="ARBA00047527"/>
    </source>
</evidence>
<evidence type="ECO:0000256" key="6">
    <source>
        <dbReference type="ARBA" id="ARBA00022960"/>
    </source>
</evidence>
<evidence type="ECO:0000256" key="10">
    <source>
        <dbReference type="ARBA" id="ARBA00023317"/>
    </source>
</evidence>
<protein>
    <recommendedName>
        <fullName evidence="13 15">UDP-N-acetylglucosamine 1-carboxyvinyltransferase</fullName>
        <ecNumber evidence="12 15">2.5.1.7</ecNumber>
    </recommendedName>
</protein>
<evidence type="ECO:0000256" key="1">
    <source>
        <dbReference type="ARBA" id="ARBA00004496"/>
    </source>
</evidence>
<dbReference type="InterPro" id="IPR005750">
    <property type="entry name" value="UDP_GlcNAc_COvinyl_MurA"/>
</dbReference>
<dbReference type="PANTHER" id="PTHR43783">
    <property type="entry name" value="UDP-N-ACETYLGLUCOSAMINE 1-CARBOXYVINYLTRANSFERASE"/>
    <property type="match status" value="1"/>
</dbReference>
<dbReference type="EMBL" id="GU568006">
    <property type="protein sequence ID" value="ADI23109.1"/>
    <property type="molecule type" value="Genomic_DNA"/>
</dbReference>
<comment type="catalytic activity">
    <reaction evidence="14">
        <text>phosphoenolpyruvate + UDP-N-acetyl-alpha-D-glucosamine = UDP-N-acetyl-3-O-(1-carboxyvinyl)-alpha-D-glucosamine + phosphate</text>
        <dbReference type="Rhea" id="RHEA:18681"/>
        <dbReference type="ChEBI" id="CHEBI:43474"/>
        <dbReference type="ChEBI" id="CHEBI:57705"/>
        <dbReference type="ChEBI" id="CHEBI:58702"/>
        <dbReference type="ChEBI" id="CHEBI:68483"/>
        <dbReference type="EC" id="2.5.1.7"/>
    </reaction>
</comment>
<dbReference type="GO" id="GO:0009252">
    <property type="term" value="P:peptidoglycan biosynthetic process"/>
    <property type="evidence" value="ECO:0007669"/>
    <property type="project" value="UniProtKB-UniRule"/>
</dbReference>
<comment type="subcellular location">
    <subcellularLocation>
        <location evidence="1">Cytoplasm</location>
    </subcellularLocation>
</comment>
<dbReference type="InterPro" id="IPR050068">
    <property type="entry name" value="MurA_subfamily"/>
</dbReference>
<dbReference type="SUPFAM" id="SSF55205">
    <property type="entry name" value="EPT/RTPC-like"/>
    <property type="match status" value="1"/>
</dbReference>
<dbReference type="AlphaFoldDB" id="E7C6N5"/>